<dbReference type="Pfam" id="PF05713">
    <property type="entry name" value="MobC"/>
    <property type="match status" value="1"/>
</dbReference>
<organism evidence="3 4">
    <name type="scientific">Streptacidiphilus jiangxiensis</name>
    <dbReference type="NCBI Taxonomy" id="235985"/>
    <lineage>
        <taxon>Bacteria</taxon>
        <taxon>Bacillati</taxon>
        <taxon>Actinomycetota</taxon>
        <taxon>Actinomycetes</taxon>
        <taxon>Kitasatosporales</taxon>
        <taxon>Streptomycetaceae</taxon>
        <taxon>Streptacidiphilus</taxon>
    </lineage>
</organism>
<name>A0A1H7H1A9_STRJI</name>
<keyword evidence="4" id="KW-1185">Reference proteome</keyword>
<dbReference type="STRING" id="235985.SAMN05414137_10235"/>
<proteinExistence type="predicted"/>
<evidence type="ECO:0000313" key="4">
    <source>
        <dbReference type="Proteomes" id="UP000183015"/>
    </source>
</evidence>
<protein>
    <submittedName>
        <fullName evidence="3">Mobilisation protein (MobC)</fullName>
    </submittedName>
</protein>
<evidence type="ECO:0000256" key="1">
    <source>
        <dbReference type="SAM" id="MobiDB-lite"/>
    </source>
</evidence>
<dbReference type="Proteomes" id="UP000183015">
    <property type="component" value="Unassembled WGS sequence"/>
</dbReference>
<feature type="region of interest" description="Disordered" evidence="1">
    <location>
        <begin position="1"/>
        <end position="95"/>
    </location>
</feature>
<feature type="compositionally biased region" description="Basic residues" evidence="1">
    <location>
        <begin position="81"/>
        <end position="95"/>
    </location>
</feature>
<sequence length="205" mass="21487">MTTHEPTRDEDDIAAGQTPTEAGASYSLGGSNPGAAGIGAPKALDSSAPGGALEDVQHRGAQDEEADSSPPVGAEESGPSGRKRPYGRVQRHKHSIRLSRSEFEQIRQAAAWTGLRPMGFAANAAVTAAQDEESARAGIVNQRGMVHELMRASAQLGWVGNNLNQITRTLNSGGDVIAEDLRACLARVTVAVVRVERAAEQLAGR</sequence>
<dbReference type="EMBL" id="FOAZ01000002">
    <property type="protein sequence ID" value="SEK44038.1"/>
    <property type="molecule type" value="Genomic_DNA"/>
</dbReference>
<reference evidence="4" key="1">
    <citation type="submission" date="2016-10" db="EMBL/GenBank/DDBJ databases">
        <authorList>
            <person name="Varghese N."/>
        </authorList>
    </citation>
    <scope>NUCLEOTIDE SEQUENCE [LARGE SCALE GENOMIC DNA]</scope>
    <source>
        <strain evidence="4">DSM 45096 / BCRC 16803 / CGMCC 4.1857 / CIP 109030 / JCM 12277 / KCTC 19219 / NBRC 100920 / 33214</strain>
    </source>
</reference>
<evidence type="ECO:0000259" key="2">
    <source>
        <dbReference type="Pfam" id="PF05713"/>
    </source>
</evidence>
<dbReference type="AlphaFoldDB" id="A0A1H7H1A9"/>
<accession>A0A1H7H1A9</accession>
<evidence type="ECO:0000313" key="3">
    <source>
        <dbReference type="EMBL" id="SEK44038.1"/>
    </source>
</evidence>
<gene>
    <name evidence="3" type="ORF">SAMN05414137_10235</name>
</gene>
<dbReference type="eggNOG" id="ENOG5030QW0">
    <property type="taxonomic scope" value="Bacteria"/>
</dbReference>
<dbReference type="InterPro" id="IPR008687">
    <property type="entry name" value="MobC"/>
</dbReference>
<dbReference type="OrthoDB" id="5195018at2"/>
<dbReference type="RefSeq" id="WP_052438729.1">
    <property type="nucleotide sequence ID" value="NZ_BBPN01000014.1"/>
</dbReference>
<feature type="domain" description="Bacterial mobilisation" evidence="2">
    <location>
        <begin position="155"/>
        <end position="179"/>
    </location>
</feature>